<dbReference type="Gene3D" id="1.10.730.10">
    <property type="entry name" value="Isoleucyl-tRNA Synthetase, Domain 1"/>
    <property type="match status" value="1"/>
</dbReference>
<gene>
    <name evidence="2" type="ORF">COLO4_03753</name>
</gene>
<dbReference type="GO" id="GO:0005524">
    <property type="term" value="F:ATP binding"/>
    <property type="evidence" value="ECO:0007669"/>
    <property type="project" value="InterPro"/>
</dbReference>
<dbReference type="PANTHER" id="PTHR42733:SF2">
    <property type="entry name" value="DJ-1_THIJ_PFPI FAMILY PROTEIN"/>
    <property type="match status" value="1"/>
</dbReference>
<dbReference type="EMBL" id="AWUE01010523">
    <property type="protein sequence ID" value="OMP11589.1"/>
    <property type="molecule type" value="Genomic_DNA"/>
</dbReference>
<evidence type="ECO:0000259" key="1">
    <source>
        <dbReference type="Pfam" id="PF19303"/>
    </source>
</evidence>
<dbReference type="Gene3D" id="3.40.50.880">
    <property type="match status" value="1"/>
</dbReference>
<dbReference type="GO" id="GO:0006418">
    <property type="term" value="P:tRNA aminoacylation for protein translation"/>
    <property type="evidence" value="ECO:0007669"/>
    <property type="project" value="InterPro"/>
</dbReference>
<evidence type="ECO:0000313" key="3">
    <source>
        <dbReference type="Proteomes" id="UP000187203"/>
    </source>
</evidence>
<dbReference type="STRING" id="93759.A0A1R3KX52"/>
<keyword evidence="3" id="KW-1185">Reference proteome</keyword>
<organism evidence="2 3">
    <name type="scientific">Corchorus olitorius</name>
    <dbReference type="NCBI Taxonomy" id="93759"/>
    <lineage>
        <taxon>Eukaryota</taxon>
        <taxon>Viridiplantae</taxon>
        <taxon>Streptophyta</taxon>
        <taxon>Embryophyta</taxon>
        <taxon>Tracheophyta</taxon>
        <taxon>Spermatophyta</taxon>
        <taxon>Magnoliopsida</taxon>
        <taxon>eudicotyledons</taxon>
        <taxon>Gunneridae</taxon>
        <taxon>Pentapetalae</taxon>
        <taxon>rosids</taxon>
        <taxon>malvids</taxon>
        <taxon>Malvales</taxon>
        <taxon>Malvaceae</taxon>
        <taxon>Grewioideae</taxon>
        <taxon>Apeibeae</taxon>
        <taxon>Corchorus</taxon>
    </lineage>
</organism>
<dbReference type="AlphaFoldDB" id="A0A1R3KX52"/>
<name>A0A1R3KX52_9ROSI</name>
<dbReference type="PANTHER" id="PTHR42733">
    <property type="entry name" value="DJ-1 PROTEIN"/>
    <property type="match status" value="1"/>
</dbReference>
<dbReference type="InterPro" id="IPR009080">
    <property type="entry name" value="tRNAsynth_Ia_anticodon-bd"/>
</dbReference>
<dbReference type="Pfam" id="PF19303">
    <property type="entry name" value="Anticodon_3"/>
    <property type="match status" value="1"/>
</dbReference>
<protein>
    <submittedName>
        <fullName evidence="2">Aminoacyl-tRNA synthetase, class 1a, anticodon-binding protein</fullName>
    </submittedName>
</protein>
<dbReference type="OrthoDB" id="1724530at2759"/>
<dbReference type="GO" id="GO:0004812">
    <property type="term" value="F:aminoacyl-tRNA ligase activity"/>
    <property type="evidence" value="ECO:0007669"/>
    <property type="project" value="InterPro"/>
</dbReference>
<dbReference type="InterPro" id="IPR006286">
    <property type="entry name" value="C56_PfpI-like"/>
</dbReference>
<dbReference type="InterPro" id="IPR029062">
    <property type="entry name" value="Class_I_gatase-like"/>
</dbReference>
<dbReference type="SUPFAM" id="SSF47323">
    <property type="entry name" value="Anticodon-binding domain of a subclass of class I aminoacyl-tRNA synthetases"/>
    <property type="match status" value="1"/>
</dbReference>
<proteinExistence type="predicted"/>
<accession>A0A1R3KX52</accession>
<comment type="caution">
    <text evidence="2">The sequence shown here is derived from an EMBL/GenBank/DDBJ whole genome shotgun (WGS) entry which is preliminary data.</text>
</comment>
<reference evidence="3" key="1">
    <citation type="submission" date="2013-09" db="EMBL/GenBank/DDBJ databases">
        <title>Corchorus olitorius genome sequencing.</title>
        <authorList>
            <person name="Alam M."/>
            <person name="Haque M.S."/>
            <person name="Islam M.S."/>
            <person name="Emdad E.M."/>
            <person name="Islam M.M."/>
            <person name="Ahmed B."/>
            <person name="Halim A."/>
            <person name="Hossen Q.M.M."/>
            <person name="Hossain M.Z."/>
            <person name="Ahmed R."/>
            <person name="Khan M.M."/>
            <person name="Islam R."/>
            <person name="Rashid M.M."/>
            <person name="Khan S.A."/>
            <person name="Rahman M.S."/>
            <person name="Alam M."/>
            <person name="Yahiya A.S."/>
            <person name="Khan M.S."/>
            <person name="Azam M.S."/>
            <person name="Haque T."/>
            <person name="Lashkar M.Z.H."/>
            <person name="Akhand A.I."/>
            <person name="Morshed G."/>
            <person name="Roy S."/>
            <person name="Uddin K.S."/>
            <person name="Rabeya T."/>
            <person name="Hossain A.S."/>
            <person name="Chowdhury A."/>
            <person name="Snigdha A.R."/>
            <person name="Mortoza M.S."/>
            <person name="Matin S.A."/>
            <person name="Hoque S.M.E."/>
            <person name="Islam M.K."/>
            <person name="Roy D.K."/>
            <person name="Haider R."/>
            <person name="Moosa M.M."/>
            <person name="Elias S.M."/>
            <person name="Hasan A.M."/>
            <person name="Jahan S."/>
            <person name="Shafiuddin M."/>
            <person name="Mahmood N."/>
            <person name="Shommy N.S."/>
        </authorList>
    </citation>
    <scope>NUCLEOTIDE SEQUENCE [LARGE SCALE GENOMIC DNA]</scope>
    <source>
        <strain evidence="3">cv. O-4</strain>
    </source>
</reference>
<dbReference type="Proteomes" id="UP000187203">
    <property type="component" value="Unassembled WGS sequence"/>
</dbReference>
<feature type="domain" description="Methionyl-tRNA synthetase anticodon-binding" evidence="1">
    <location>
        <begin position="115"/>
        <end position="231"/>
    </location>
</feature>
<evidence type="ECO:0000313" key="2">
    <source>
        <dbReference type="EMBL" id="OMP11589.1"/>
    </source>
</evidence>
<sequence>MVKSVAMKSALMICGDYMEDFEVMVPFQVLQAFGVTVDCVSPNKQSGDKCFTALHDFLGFEVKKNCFIKSSNKCTAFGSMKPVIEMAGGVWWEQPGITSVLDITACLKDGKRIMVEKARIHYENLSLSSACEAVQEIGNAGNAYMDKRQPWSLFKQGGDASEAAAKDLVIILETMRIIAIALSPIAPSLCRRIYAQLGYSEDEFNNLNWNETKWGGLKGGQVMAQPKPVFAMSSITISLGVMSVFPSINMPILKV</sequence>
<dbReference type="SUPFAM" id="SSF52317">
    <property type="entry name" value="Class I glutamine amidotransferase-like"/>
    <property type="match status" value="1"/>
</dbReference>
<dbReference type="InterPro" id="IPR041872">
    <property type="entry name" value="Anticodon_Met"/>
</dbReference>